<feature type="compositionally biased region" description="Basic and acidic residues" evidence="1">
    <location>
        <begin position="527"/>
        <end position="542"/>
    </location>
</feature>
<organism evidence="3 4">
    <name type="scientific">Enterococcus faecium EnGen0003</name>
    <dbReference type="NCBI Taxonomy" id="1138901"/>
    <lineage>
        <taxon>Bacteria</taxon>
        <taxon>Bacillati</taxon>
        <taxon>Bacillota</taxon>
        <taxon>Bacilli</taxon>
        <taxon>Lactobacillales</taxon>
        <taxon>Enterococcaceae</taxon>
        <taxon>Enterococcus</taxon>
    </lineage>
</organism>
<dbReference type="InterPro" id="IPR013783">
    <property type="entry name" value="Ig-like_fold"/>
</dbReference>
<reference evidence="3 4" key="1">
    <citation type="submission" date="2012-12" db="EMBL/GenBank/DDBJ databases">
        <title>The Genome Sequence of Enterococcus faecium E1590.</title>
        <authorList>
            <consortium name="The Broad Institute Genome Sequencing Platform"/>
            <consortium name="The Broad Institute Genome Sequencing Center for Infectious Disease"/>
            <person name="Earl A.M."/>
            <person name="Gilmore M.S."/>
            <person name="van Schaik W."/>
            <person name="Lebreton F."/>
            <person name="Willems R.J."/>
            <person name="Walker B."/>
            <person name="Young S.K."/>
            <person name="Zeng Q."/>
            <person name="Gargeya S."/>
            <person name="Fitzgerald M."/>
            <person name="Haas B."/>
            <person name="Abouelleil A."/>
            <person name="Alvarado L."/>
            <person name="Arachchi H.M."/>
            <person name="Berlin A.M."/>
            <person name="Chapman S.B."/>
            <person name="Dewar J."/>
            <person name="Goldberg J."/>
            <person name="Griggs A."/>
            <person name="Gujja S."/>
            <person name="Hansen M."/>
            <person name="Howarth C."/>
            <person name="Imamovic A."/>
            <person name="Larimer J."/>
            <person name="McCowan C."/>
            <person name="Murphy C."/>
            <person name="Neiman D."/>
            <person name="Pearson M."/>
            <person name="Priest M."/>
            <person name="Roberts A."/>
            <person name="Saif S."/>
            <person name="Shea T."/>
            <person name="Sisk P."/>
            <person name="Sykes S."/>
            <person name="Wortman J."/>
            <person name="Nusbaum C."/>
            <person name="Birren B."/>
        </authorList>
    </citation>
    <scope>NUCLEOTIDE SEQUENCE [LARGE SCALE GENOMIC DNA]</scope>
    <source>
        <strain evidence="3 4">E1590</strain>
    </source>
</reference>
<dbReference type="RefSeq" id="WP_002334898.1">
    <property type="nucleotide sequence ID" value="NZ_KB029685.1"/>
</dbReference>
<gene>
    <name evidence="3" type="ORF">OIE_03721</name>
</gene>
<dbReference type="AlphaFoldDB" id="A0A828ZXC0"/>
<accession>A0A828ZXC0</accession>
<feature type="region of interest" description="Disordered" evidence="1">
    <location>
        <begin position="527"/>
        <end position="661"/>
    </location>
</feature>
<dbReference type="Proteomes" id="UP000010553">
    <property type="component" value="Unassembled WGS sequence"/>
</dbReference>
<dbReference type="EMBL" id="AHXC01000003">
    <property type="protein sequence ID" value="ELB03755.1"/>
    <property type="molecule type" value="Genomic_DNA"/>
</dbReference>
<dbReference type="InterPro" id="IPR022038">
    <property type="entry name" value="Ig-like_bact"/>
</dbReference>
<dbReference type="Pfam" id="PF07523">
    <property type="entry name" value="Big_3"/>
    <property type="match status" value="1"/>
</dbReference>
<feature type="compositionally biased region" description="Basic and acidic residues" evidence="1">
    <location>
        <begin position="594"/>
        <end position="623"/>
    </location>
</feature>
<evidence type="ECO:0000313" key="3">
    <source>
        <dbReference type="EMBL" id="ELB03755.1"/>
    </source>
</evidence>
<evidence type="ECO:0000313" key="4">
    <source>
        <dbReference type="Proteomes" id="UP000010553"/>
    </source>
</evidence>
<proteinExistence type="predicted"/>
<sequence length="688" mass="75974">MCSKRQPKKLNKHACRLDKERSCSENRYVKFVMRTMLISLSVGVYMNVPVQATAQTIKIVRTSVSETTDSPITITHTFTDVSGTQLLPSLNSYNKVSYPPTINHYCLIPNKTLWTSETGSSVPLSVFSGMTDPTKGDQLKQIIDSLNHALTGVKDGGSAQVSYVYGKDYSQFKGKEINVLAGTKISISDLVESLRNADGKQGDMSKVISNNGNIIDTTNTGVSTIDLSYFDPIALKTMTASAVIHVHVDQTAIKGKDLHLITGENYDPKSLIEYVTKSDGTSGNKEEIKMSGTVDSTTPGEYPVVLTYADPLTSKMVETTAVVYVEAPAVSSTVITHFIDRQTNKELQAETRISSVELIPDLQLPAEFSDRVPNVDLSTYEQDGKVTSISDWMQANGLDRNSNWSVILEAIHSKLMNNRKQSGEEITFTYVYVPDNSSLEGHVVIAQPNEKISKEELIKSATNSLGKPVPSKDVEVTINGEPLEDGYLTKQTGDFTIMYSYHDPYSLQELRAQSLLHVLPLNKQINQKEQKRQEESLPEKKQQMAHAVSPTGKVKQIRSLEPVRISIKSSESNKTIGQEDPLAPQVSESENEMLESKIEQQQSEKEIVTKQSEDQNESDDHKETKKKRLSTIDSTNEHLQPQVPLPSPGTPAPGGGVPSSSVLGDVMRGMAGTWVYANRNEFDADDWF</sequence>
<name>A0A828ZXC0_ENTFC</name>
<evidence type="ECO:0000256" key="1">
    <source>
        <dbReference type="SAM" id="MobiDB-lite"/>
    </source>
</evidence>
<dbReference type="Gene3D" id="2.60.40.10">
    <property type="entry name" value="Immunoglobulins"/>
    <property type="match status" value="1"/>
</dbReference>
<evidence type="ECO:0000259" key="2">
    <source>
        <dbReference type="Pfam" id="PF07523"/>
    </source>
</evidence>
<protein>
    <recommendedName>
        <fullName evidence="2">Ig-like domain-containing protein</fullName>
    </recommendedName>
</protein>
<comment type="caution">
    <text evidence="3">The sequence shown here is derived from an EMBL/GenBank/DDBJ whole genome shotgun (WGS) entry which is preliminary data.</text>
</comment>
<feature type="compositionally biased region" description="Polar residues" evidence="1">
    <location>
        <begin position="567"/>
        <end position="576"/>
    </location>
</feature>
<feature type="domain" description="Ig-like" evidence="2">
    <location>
        <begin position="259"/>
        <end position="321"/>
    </location>
</feature>